<dbReference type="PROSITE" id="PS51292">
    <property type="entry name" value="ZF_RING_CH"/>
    <property type="match status" value="1"/>
</dbReference>
<dbReference type="GO" id="GO:0016020">
    <property type="term" value="C:membrane"/>
    <property type="evidence" value="ECO:0007669"/>
    <property type="project" value="TreeGrafter"/>
</dbReference>
<protein>
    <recommendedName>
        <fullName evidence="4">RING-CH-type domain-containing protein</fullName>
    </recommendedName>
</protein>
<dbReference type="InterPro" id="IPR011016">
    <property type="entry name" value="Znf_RING-CH"/>
</dbReference>
<gene>
    <name evidence="5" type="ORF">CYMTET_22305</name>
</gene>
<dbReference type="GO" id="GO:0008270">
    <property type="term" value="F:zinc ion binding"/>
    <property type="evidence" value="ECO:0007669"/>
    <property type="project" value="UniProtKB-KW"/>
</dbReference>
<dbReference type="InterPro" id="IPR013083">
    <property type="entry name" value="Znf_RING/FYVE/PHD"/>
</dbReference>
<dbReference type="GO" id="GO:0004842">
    <property type="term" value="F:ubiquitin-protein transferase activity"/>
    <property type="evidence" value="ECO:0007669"/>
    <property type="project" value="TreeGrafter"/>
</dbReference>
<reference evidence="5 6" key="1">
    <citation type="journal article" date="2015" name="Genome Biol. Evol.">
        <title>Comparative Genomics of a Bacterivorous Green Alga Reveals Evolutionary Causalities and Consequences of Phago-Mixotrophic Mode of Nutrition.</title>
        <authorList>
            <person name="Burns J.A."/>
            <person name="Paasch A."/>
            <person name="Narechania A."/>
            <person name="Kim E."/>
        </authorList>
    </citation>
    <scope>NUCLEOTIDE SEQUENCE [LARGE SCALE GENOMIC DNA]</scope>
    <source>
        <strain evidence="5 6">PLY_AMNH</strain>
    </source>
</reference>
<evidence type="ECO:0000313" key="5">
    <source>
        <dbReference type="EMBL" id="KAK3269240.1"/>
    </source>
</evidence>
<proteinExistence type="predicted"/>
<dbReference type="SMART" id="SM00744">
    <property type="entry name" value="RINGv"/>
    <property type="match status" value="1"/>
</dbReference>
<dbReference type="EMBL" id="LGRX02011124">
    <property type="protein sequence ID" value="KAK3269240.1"/>
    <property type="molecule type" value="Genomic_DNA"/>
</dbReference>
<keyword evidence="1" id="KW-0479">Metal-binding</keyword>
<keyword evidence="2" id="KW-0863">Zinc-finger</keyword>
<dbReference type="Pfam" id="PF12906">
    <property type="entry name" value="RINGv"/>
    <property type="match status" value="1"/>
</dbReference>
<dbReference type="AlphaFoldDB" id="A0AAE0L2E7"/>
<sequence length="174" mass="19531">MEDENSEQDGACAELASGEGSEAEAECRICASGDAIANLCIPCACTGSMLYAHHHCVQTWISLKAGADKGRCEVCKAAWTQNFDVPLDDAPTTEEVRRRLFAIVASAYLRQSFDIMRPADATVLERLAPLFEYNPGTHELTAWAKERIKKEKQLSFRFKKWYRDLKQKYSSSRS</sequence>
<dbReference type="InterPro" id="IPR033275">
    <property type="entry name" value="MARCH-like"/>
</dbReference>
<dbReference type="PANTHER" id="PTHR23012:SF215">
    <property type="entry name" value="RING_FYVE_PHD ZINC FINGER SUPERFAMILY PROTEIN"/>
    <property type="match status" value="1"/>
</dbReference>
<evidence type="ECO:0000256" key="1">
    <source>
        <dbReference type="ARBA" id="ARBA00022723"/>
    </source>
</evidence>
<dbReference type="Gene3D" id="3.30.40.10">
    <property type="entry name" value="Zinc/RING finger domain, C3HC4 (zinc finger)"/>
    <property type="match status" value="1"/>
</dbReference>
<comment type="caution">
    <text evidence="5">The sequence shown here is derived from an EMBL/GenBank/DDBJ whole genome shotgun (WGS) entry which is preliminary data.</text>
</comment>
<keyword evidence="6" id="KW-1185">Reference proteome</keyword>
<evidence type="ECO:0000256" key="3">
    <source>
        <dbReference type="ARBA" id="ARBA00022833"/>
    </source>
</evidence>
<evidence type="ECO:0000313" key="6">
    <source>
        <dbReference type="Proteomes" id="UP001190700"/>
    </source>
</evidence>
<dbReference type="SUPFAM" id="SSF57850">
    <property type="entry name" value="RING/U-box"/>
    <property type="match status" value="1"/>
</dbReference>
<dbReference type="CDD" id="cd16495">
    <property type="entry name" value="RING_CH-C4HC3_MARCH"/>
    <property type="match status" value="1"/>
</dbReference>
<keyword evidence="3" id="KW-0862">Zinc</keyword>
<dbReference type="GO" id="GO:0016567">
    <property type="term" value="P:protein ubiquitination"/>
    <property type="evidence" value="ECO:0007669"/>
    <property type="project" value="TreeGrafter"/>
</dbReference>
<feature type="domain" description="RING-CH-type" evidence="4">
    <location>
        <begin position="19"/>
        <end position="82"/>
    </location>
</feature>
<dbReference type="Proteomes" id="UP001190700">
    <property type="component" value="Unassembled WGS sequence"/>
</dbReference>
<name>A0AAE0L2E7_9CHLO</name>
<evidence type="ECO:0000256" key="2">
    <source>
        <dbReference type="ARBA" id="ARBA00022771"/>
    </source>
</evidence>
<dbReference type="PANTHER" id="PTHR23012">
    <property type="entry name" value="RING/FYVE/PHD ZINC FINGER DOMAIN-CONTAINING"/>
    <property type="match status" value="1"/>
</dbReference>
<organism evidence="5 6">
    <name type="scientific">Cymbomonas tetramitiformis</name>
    <dbReference type="NCBI Taxonomy" id="36881"/>
    <lineage>
        <taxon>Eukaryota</taxon>
        <taxon>Viridiplantae</taxon>
        <taxon>Chlorophyta</taxon>
        <taxon>Pyramimonadophyceae</taxon>
        <taxon>Pyramimonadales</taxon>
        <taxon>Pyramimonadaceae</taxon>
        <taxon>Cymbomonas</taxon>
    </lineage>
</organism>
<evidence type="ECO:0000259" key="4">
    <source>
        <dbReference type="PROSITE" id="PS51292"/>
    </source>
</evidence>
<accession>A0AAE0L2E7</accession>